<accession>A0A0R3R8Z1</accession>
<reference evidence="2 3" key="2">
    <citation type="submission" date="2018-11" db="EMBL/GenBank/DDBJ databases">
        <authorList>
            <consortium name="Pathogen Informatics"/>
        </authorList>
    </citation>
    <scope>NUCLEOTIDE SEQUENCE [LARGE SCALE GENOMIC DNA]</scope>
</reference>
<evidence type="ECO:0000256" key="1">
    <source>
        <dbReference type="SAM" id="MobiDB-lite"/>
    </source>
</evidence>
<keyword evidence="3" id="KW-1185">Reference proteome</keyword>
<name>A0A0R3R8Z1_9BILA</name>
<evidence type="ECO:0000313" key="4">
    <source>
        <dbReference type="WBParaSite" id="BTMF_0001649701-mRNA-1"/>
    </source>
</evidence>
<gene>
    <name evidence="2" type="ORF">BTMF_LOCUS14478</name>
</gene>
<dbReference type="EMBL" id="UZAG01021233">
    <property type="protein sequence ID" value="VDO49680.1"/>
    <property type="molecule type" value="Genomic_DNA"/>
</dbReference>
<dbReference type="Proteomes" id="UP000280834">
    <property type="component" value="Unassembled WGS sequence"/>
</dbReference>
<sequence length="39" mass="4587">MRKAKKGKRGGERQKGKKKKKIFYESFKQRSLKYAPSIA</sequence>
<evidence type="ECO:0000313" key="3">
    <source>
        <dbReference type="Proteomes" id="UP000280834"/>
    </source>
</evidence>
<feature type="region of interest" description="Disordered" evidence="1">
    <location>
        <begin position="1"/>
        <end position="23"/>
    </location>
</feature>
<dbReference type="WBParaSite" id="BTMF_0001649701-mRNA-1">
    <property type="protein sequence ID" value="BTMF_0001649701-mRNA-1"/>
    <property type="gene ID" value="BTMF_0001649701"/>
</dbReference>
<organism evidence="4">
    <name type="scientific">Brugia timori</name>
    <dbReference type="NCBI Taxonomy" id="42155"/>
    <lineage>
        <taxon>Eukaryota</taxon>
        <taxon>Metazoa</taxon>
        <taxon>Ecdysozoa</taxon>
        <taxon>Nematoda</taxon>
        <taxon>Chromadorea</taxon>
        <taxon>Rhabditida</taxon>
        <taxon>Spirurina</taxon>
        <taxon>Spiruromorpha</taxon>
        <taxon>Filarioidea</taxon>
        <taxon>Onchocercidae</taxon>
        <taxon>Brugia</taxon>
    </lineage>
</organism>
<proteinExistence type="predicted"/>
<reference evidence="4" key="1">
    <citation type="submission" date="2017-02" db="UniProtKB">
        <authorList>
            <consortium name="WormBaseParasite"/>
        </authorList>
    </citation>
    <scope>IDENTIFICATION</scope>
</reference>
<protein>
    <submittedName>
        <fullName evidence="4">Histone domain-containing protein</fullName>
    </submittedName>
</protein>
<evidence type="ECO:0000313" key="2">
    <source>
        <dbReference type="EMBL" id="VDO49680.1"/>
    </source>
</evidence>
<dbReference type="AlphaFoldDB" id="A0A0R3R8Z1"/>